<dbReference type="Gene3D" id="2.60.40.10">
    <property type="entry name" value="Immunoglobulins"/>
    <property type="match status" value="1"/>
</dbReference>
<dbReference type="CDD" id="cd00096">
    <property type="entry name" value="Ig"/>
    <property type="match status" value="1"/>
</dbReference>
<dbReference type="AlphaFoldDB" id="A0A3Q3EYX2"/>
<dbReference type="STRING" id="56723.ENSLBEP00000012559"/>
<protein>
    <recommendedName>
        <fullName evidence="2">Immunoglobulin I-set domain-containing protein</fullName>
    </recommendedName>
</protein>
<evidence type="ECO:0000313" key="4">
    <source>
        <dbReference type="Proteomes" id="UP000261660"/>
    </source>
</evidence>
<dbReference type="Proteomes" id="UP000261660">
    <property type="component" value="Unplaced"/>
</dbReference>
<dbReference type="InterPro" id="IPR013783">
    <property type="entry name" value="Ig-like_fold"/>
</dbReference>
<evidence type="ECO:0000256" key="1">
    <source>
        <dbReference type="SAM" id="SignalP"/>
    </source>
</evidence>
<organism evidence="3 4">
    <name type="scientific">Labrus bergylta</name>
    <name type="common">ballan wrasse</name>
    <dbReference type="NCBI Taxonomy" id="56723"/>
    <lineage>
        <taxon>Eukaryota</taxon>
        <taxon>Metazoa</taxon>
        <taxon>Chordata</taxon>
        <taxon>Craniata</taxon>
        <taxon>Vertebrata</taxon>
        <taxon>Euteleostomi</taxon>
        <taxon>Actinopterygii</taxon>
        <taxon>Neopterygii</taxon>
        <taxon>Teleostei</taxon>
        <taxon>Neoteleostei</taxon>
        <taxon>Acanthomorphata</taxon>
        <taxon>Eupercaria</taxon>
        <taxon>Labriformes</taxon>
        <taxon>Labridae</taxon>
        <taxon>Labrus</taxon>
    </lineage>
</organism>
<evidence type="ECO:0000259" key="2">
    <source>
        <dbReference type="Pfam" id="PF07679"/>
    </source>
</evidence>
<accession>A0A3Q3EYX2</accession>
<reference evidence="3" key="1">
    <citation type="submission" date="2025-08" db="UniProtKB">
        <authorList>
            <consortium name="Ensembl"/>
        </authorList>
    </citation>
    <scope>IDENTIFICATION</scope>
</reference>
<sequence length="104" mass="11645">MLQGIWPFLHFFISLSLSPLFSPACNRLISLPNGVLQILEVTKEDEGAYRCVASNSARKQISHEASLTCLNRSWSCWILPDHSLKSNANFSGTVSQHIVFKQVL</sequence>
<feature type="signal peptide" evidence="1">
    <location>
        <begin position="1"/>
        <end position="16"/>
    </location>
</feature>
<dbReference type="Pfam" id="PF07679">
    <property type="entry name" value="I-set"/>
    <property type="match status" value="1"/>
</dbReference>
<reference evidence="3" key="2">
    <citation type="submission" date="2025-09" db="UniProtKB">
        <authorList>
            <consortium name="Ensembl"/>
        </authorList>
    </citation>
    <scope>IDENTIFICATION</scope>
</reference>
<feature type="domain" description="Immunoglobulin I-set" evidence="2">
    <location>
        <begin position="35"/>
        <end position="67"/>
    </location>
</feature>
<dbReference type="InParanoid" id="A0A3Q3EYX2"/>
<dbReference type="Ensembl" id="ENSLBET00000013199.1">
    <property type="protein sequence ID" value="ENSLBEP00000012559.1"/>
    <property type="gene ID" value="ENSLBEG00000009651.1"/>
</dbReference>
<feature type="chain" id="PRO_5018606147" description="Immunoglobulin I-set domain-containing protein" evidence="1">
    <location>
        <begin position="17"/>
        <end position="104"/>
    </location>
</feature>
<evidence type="ECO:0000313" key="3">
    <source>
        <dbReference type="Ensembl" id="ENSLBEP00000012559.1"/>
    </source>
</evidence>
<name>A0A3Q3EYX2_9LABR</name>
<dbReference type="SUPFAM" id="SSF48726">
    <property type="entry name" value="Immunoglobulin"/>
    <property type="match status" value="1"/>
</dbReference>
<proteinExistence type="predicted"/>
<keyword evidence="1" id="KW-0732">Signal</keyword>
<dbReference type="InterPro" id="IPR013098">
    <property type="entry name" value="Ig_I-set"/>
</dbReference>
<dbReference type="InterPro" id="IPR036179">
    <property type="entry name" value="Ig-like_dom_sf"/>
</dbReference>
<keyword evidence="4" id="KW-1185">Reference proteome</keyword>